<feature type="compositionally biased region" description="Basic and acidic residues" evidence="1">
    <location>
        <begin position="319"/>
        <end position="345"/>
    </location>
</feature>
<feature type="region of interest" description="Disordered" evidence="1">
    <location>
        <begin position="1"/>
        <end position="26"/>
    </location>
</feature>
<feature type="region of interest" description="Disordered" evidence="1">
    <location>
        <begin position="183"/>
        <end position="215"/>
    </location>
</feature>
<sequence>MVHTGVATKESVLPGNGSPRRGSDQACGTVTRAATGSACDDAQDLAARIEALSESLHNSLPLGLIPYKLAEALRHHSNHRLQLAREQGIKLEHLYIGTDCLPTWSTLYWDPENESLHNTIQMHLLHLQLAQKLGEFLQQQIRDKSNRRLRQALALGIKLENIFIGECDSLETVVGPIADLSDPGAWQPSDSEGPVSFRDLAPSNIYDSDEDDEQHHPDEIYMNNHVDTQPIYDEYGNSNIVHDVEIVGGHGQHDTVDLGVYMAVDDEEVQDLPEVELAMDRKSFEQHFGDDDAVDVHIPDMEIFCFDKIEEYDDDDMHEDNNKQQDTLRVEPPRYMELDDDGSHGEDDDISQGNAMDICGSDDSLSDSEMLSEEE</sequence>
<feature type="region of interest" description="Disordered" evidence="1">
    <location>
        <begin position="315"/>
        <end position="375"/>
    </location>
</feature>
<dbReference type="HOGENOM" id="CLU_054241_0_0_1"/>
<organism evidence="3">
    <name type="scientific">Metarhizium acridum (strain CQMa 102)</name>
    <dbReference type="NCBI Taxonomy" id="655827"/>
    <lineage>
        <taxon>Eukaryota</taxon>
        <taxon>Fungi</taxon>
        <taxon>Dikarya</taxon>
        <taxon>Ascomycota</taxon>
        <taxon>Pezizomycotina</taxon>
        <taxon>Sordariomycetes</taxon>
        <taxon>Hypocreomycetidae</taxon>
        <taxon>Hypocreales</taxon>
        <taxon>Clavicipitaceae</taxon>
        <taxon>Metarhizium</taxon>
    </lineage>
</organism>
<keyword evidence="3" id="KW-1185">Reference proteome</keyword>
<dbReference type="Proteomes" id="UP000002499">
    <property type="component" value="Unassembled WGS sequence"/>
</dbReference>
<dbReference type="OMA" id="FEEDQEM"/>
<evidence type="ECO:0000256" key="1">
    <source>
        <dbReference type="SAM" id="MobiDB-lite"/>
    </source>
</evidence>
<dbReference type="EMBL" id="GL698478">
    <property type="protein sequence ID" value="EFY92014.1"/>
    <property type="molecule type" value="Genomic_DNA"/>
</dbReference>
<evidence type="ECO:0000313" key="3">
    <source>
        <dbReference type="Proteomes" id="UP000002499"/>
    </source>
</evidence>
<reference evidence="2 3" key="1">
    <citation type="journal article" date="2011" name="PLoS Genet.">
        <title>Genome sequencing and comparative transcriptomics of the model entomopathogenic fungi Metarhizium anisopliae and M. acridum.</title>
        <authorList>
            <person name="Gao Q."/>
            <person name="Jin K."/>
            <person name="Ying S.H."/>
            <person name="Zhang Y."/>
            <person name="Xiao G."/>
            <person name="Shang Y."/>
            <person name="Duan Z."/>
            <person name="Hu X."/>
            <person name="Xie X.Q."/>
            <person name="Zhou G."/>
            <person name="Peng G."/>
            <person name="Luo Z."/>
            <person name="Huang W."/>
            <person name="Wang B."/>
            <person name="Fang W."/>
            <person name="Wang S."/>
            <person name="Zhong Y."/>
            <person name="Ma L.J."/>
            <person name="St Leger R.J."/>
            <person name="Zhao G.P."/>
            <person name="Pei Y."/>
            <person name="Feng M.G."/>
            <person name="Xia Y."/>
            <person name="Wang C."/>
        </authorList>
    </citation>
    <scope>NUCLEOTIDE SEQUENCE [LARGE SCALE GENOMIC DNA]</scope>
    <source>
        <strain evidence="2 3">CQMa 102</strain>
    </source>
</reference>
<proteinExistence type="predicted"/>
<dbReference type="AlphaFoldDB" id="E9DWG4"/>
<gene>
    <name evidence="2" type="ORF">MAC_01962</name>
</gene>
<dbReference type="eggNOG" id="ENOG502RR5C">
    <property type="taxonomic scope" value="Eukaryota"/>
</dbReference>
<name>E9DWG4_METAQ</name>
<feature type="compositionally biased region" description="Acidic residues" evidence="1">
    <location>
        <begin position="364"/>
        <end position="375"/>
    </location>
</feature>
<protein>
    <submittedName>
        <fullName evidence="2">Uncharacterized protein</fullName>
    </submittedName>
</protein>
<accession>E9DWG4</accession>
<dbReference type="OrthoDB" id="4939762at2759"/>
<evidence type="ECO:0000313" key="2">
    <source>
        <dbReference type="EMBL" id="EFY92014.1"/>
    </source>
</evidence>
<dbReference type="InParanoid" id="E9DWG4"/>